<dbReference type="EMBL" id="MFFT01000008">
    <property type="protein sequence ID" value="OGF23484.1"/>
    <property type="molecule type" value="Genomic_DNA"/>
</dbReference>
<accession>A0A1F5S9U9</accession>
<reference evidence="2 3" key="1">
    <citation type="journal article" date="2016" name="Nat. Commun.">
        <title>Thousands of microbial genomes shed light on interconnected biogeochemical processes in an aquifer system.</title>
        <authorList>
            <person name="Anantharaman K."/>
            <person name="Brown C.T."/>
            <person name="Hug L.A."/>
            <person name="Sharon I."/>
            <person name="Castelle C.J."/>
            <person name="Probst A.J."/>
            <person name="Thomas B.C."/>
            <person name="Singh A."/>
            <person name="Wilkins M.J."/>
            <person name="Karaoz U."/>
            <person name="Brodie E.L."/>
            <person name="Williams K.H."/>
            <person name="Hubbard S.S."/>
            <person name="Banfield J.F."/>
        </authorList>
    </citation>
    <scope>NUCLEOTIDE SEQUENCE [LARGE SCALE GENOMIC DNA]</scope>
</reference>
<evidence type="ECO:0000313" key="2">
    <source>
        <dbReference type="EMBL" id="OGF23484.1"/>
    </source>
</evidence>
<dbReference type="InterPro" id="IPR021139">
    <property type="entry name" value="NYN"/>
</dbReference>
<feature type="domain" description="NYN" evidence="1">
    <location>
        <begin position="198"/>
        <end position="248"/>
    </location>
</feature>
<dbReference type="PANTHER" id="PTHR35458:SF2">
    <property type="entry name" value="SLR0755 PROTEIN"/>
    <property type="match status" value="1"/>
</dbReference>
<evidence type="ECO:0000313" key="3">
    <source>
        <dbReference type="Proteomes" id="UP000176877"/>
    </source>
</evidence>
<dbReference type="InterPro" id="IPR047140">
    <property type="entry name" value="LabA"/>
</dbReference>
<organism evidence="2 3">
    <name type="scientific">Candidatus Falkowbacteria bacterium RIFCSPHIGHO2_02_FULL_42_9</name>
    <dbReference type="NCBI Taxonomy" id="1797986"/>
    <lineage>
        <taxon>Bacteria</taxon>
        <taxon>Candidatus Falkowiibacteriota</taxon>
    </lineage>
</organism>
<dbReference type="Proteomes" id="UP000176877">
    <property type="component" value="Unassembled WGS sequence"/>
</dbReference>
<gene>
    <name evidence="2" type="ORF">A3D45_01175</name>
</gene>
<dbReference type="GO" id="GO:0004540">
    <property type="term" value="F:RNA nuclease activity"/>
    <property type="evidence" value="ECO:0007669"/>
    <property type="project" value="InterPro"/>
</dbReference>
<protein>
    <recommendedName>
        <fullName evidence="1">NYN domain-containing protein</fullName>
    </recommendedName>
</protein>
<dbReference type="AlphaFoldDB" id="A0A1F5S9U9"/>
<dbReference type="PANTHER" id="PTHR35458">
    <property type="entry name" value="SLR0755 PROTEIN"/>
    <property type="match status" value="1"/>
</dbReference>
<name>A0A1F5S9U9_9BACT</name>
<comment type="caution">
    <text evidence="2">The sequence shown here is derived from an EMBL/GenBank/DDBJ whole genome shotgun (WGS) entry which is preliminary data.</text>
</comment>
<sequence>MKCFIRVIRLKFDMEDKKFKLKIKKKTLALIDWANVYGWQKTLGWEVDPKKLFVYLNRSKIIDKRFYYGEDRGQQKSEEFKKEIEGIGYTTIFKEVKWPPVLLEKQPHFKRIVKSLFNVLDNVKNKNSEISNKLYELTKKIERLPKINIGNENGVVNLSSERDLKIIFGLIEELDNDLKKLNIDIGGLQENLKLPVYRRKCDFDVEITRDALNAFNEYETLLLFSGDGDYAALVKDLIEKGKKVILVFGPDCKGREYSDIESSLFFECSVVNLRKILQK</sequence>
<dbReference type="Pfam" id="PF01936">
    <property type="entry name" value="NYN"/>
    <property type="match status" value="1"/>
</dbReference>
<evidence type="ECO:0000259" key="1">
    <source>
        <dbReference type="Pfam" id="PF01936"/>
    </source>
</evidence>
<dbReference type="Gene3D" id="3.40.50.1010">
    <property type="entry name" value="5'-nuclease"/>
    <property type="match status" value="1"/>
</dbReference>
<proteinExistence type="predicted"/>